<feature type="region of interest" description="Disordered" evidence="1">
    <location>
        <begin position="1"/>
        <end position="28"/>
    </location>
</feature>
<keyword evidence="4" id="KW-1185">Reference proteome</keyword>
<evidence type="ECO:0000256" key="2">
    <source>
        <dbReference type="SAM" id="Phobius"/>
    </source>
</evidence>
<protein>
    <submittedName>
        <fullName evidence="3">Uncharacterized protein</fullName>
    </submittedName>
</protein>
<dbReference type="GeneID" id="141460686"/>
<dbReference type="HOGENOM" id="CLU_073412_0_1_1"/>
<accession>T1I0R9</accession>
<dbReference type="AlphaFoldDB" id="T1I0R9"/>
<dbReference type="InterPro" id="IPR040350">
    <property type="entry name" value="TMEM272"/>
</dbReference>
<reference evidence="3" key="1">
    <citation type="submission" date="2015-05" db="UniProtKB">
        <authorList>
            <consortium name="EnsemblMetazoa"/>
        </authorList>
    </citation>
    <scope>IDENTIFICATION</scope>
</reference>
<feature type="transmembrane region" description="Helical" evidence="2">
    <location>
        <begin position="213"/>
        <end position="246"/>
    </location>
</feature>
<dbReference type="PANTHER" id="PTHR33444">
    <property type="entry name" value="SI:DKEY-19B23.12-RELATED"/>
    <property type="match status" value="1"/>
</dbReference>
<proteinExistence type="predicted"/>
<keyword evidence="2" id="KW-0472">Membrane</keyword>
<dbReference type="Proteomes" id="UP000015103">
    <property type="component" value="Unassembled WGS sequence"/>
</dbReference>
<dbReference type="EnsemblMetazoa" id="RPRC009889-RA">
    <property type="protein sequence ID" value="RPRC009889-PA"/>
    <property type="gene ID" value="RPRC009889"/>
</dbReference>
<dbReference type="STRING" id="13249.T1I0R9"/>
<name>T1I0R9_RHOPR</name>
<sequence length="262" mass="29723">MATKEIIVNLDQSTNDASNNDSPSDREYPPAYLERIHFTVEGTERGPPPTYEEAMDPAAAPPPTYESVIGRVREVHKESSGTLDFIKKIILLLAGTVGCTILIAVTIVIPIAMMIVGGMYLSDCPVNNNIPLYLLVGGFFGILKQILQLYCRIKRGHNRNANNEEERAERTSTVQSLLSCFMFIWFILGSYWVYSEYKPNFEPKRGTYCNRTVYLFAFWQITVIYIVFIMMTLCLCSVSLCVIACARNLRFTEDRESQPIQE</sequence>
<dbReference type="VEuPathDB" id="VectorBase:RPRC009889"/>
<evidence type="ECO:0000313" key="4">
    <source>
        <dbReference type="Proteomes" id="UP000015103"/>
    </source>
</evidence>
<keyword evidence="2" id="KW-0812">Transmembrane</keyword>
<organism evidence="3 4">
    <name type="scientific">Rhodnius prolixus</name>
    <name type="common">Triatomid bug</name>
    <dbReference type="NCBI Taxonomy" id="13249"/>
    <lineage>
        <taxon>Eukaryota</taxon>
        <taxon>Metazoa</taxon>
        <taxon>Ecdysozoa</taxon>
        <taxon>Arthropoda</taxon>
        <taxon>Hexapoda</taxon>
        <taxon>Insecta</taxon>
        <taxon>Pterygota</taxon>
        <taxon>Neoptera</taxon>
        <taxon>Paraneoptera</taxon>
        <taxon>Hemiptera</taxon>
        <taxon>Heteroptera</taxon>
        <taxon>Panheteroptera</taxon>
        <taxon>Cimicomorpha</taxon>
        <taxon>Reduviidae</taxon>
        <taxon>Triatominae</taxon>
        <taxon>Rhodnius</taxon>
    </lineage>
</organism>
<dbReference type="EMBL" id="ACPB03010575">
    <property type="status" value="NOT_ANNOTATED_CDS"/>
    <property type="molecule type" value="Genomic_DNA"/>
</dbReference>
<feature type="transmembrane region" description="Helical" evidence="2">
    <location>
        <begin position="89"/>
        <end position="120"/>
    </location>
</feature>
<dbReference type="eggNOG" id="ENOG502RWZP">
    <property type="taxonomic scope" value="Eukaryota"/>
</dbReference>
<dbReference type="RefSeq" id="XP_073997046.1">
    <property type="nucleotide sequence ID" value="XM_074140945.1"/>
</dbReference>
<evidence type="ECO:0000313" key="3">
    <source>
        <dbReference type="EnsemblMetazoa" id="RPRC009889-PA"/>
    </source>
</evidence>
<feature type="transmembrane region" description="Helical" evidence="2">
    <location>
        <begin position="132"/>
        <end position="151"/>
    </location>
</feature>
<keyword evidence="2" id="KW-1133">Transmembrane helix</keyword>
<dbReference type="OMA" id="IVIPVCM"/>
<dbReference type="PANTHER" id="PTHR33444:SF2">
    <property type="entry name" value="MARVEL DOMAIN-CONTAINING PROTEIN"/>
    <property type="match status" value="1"/>
</dbReference>
<feature type="compositionally biased region" description="Polar residues" evidence="1">
    <location>
        <begin position="10"/>
        <end position="22"/>
    </location>
</feature>
<dbReference type="InParanoid" id="T1I0R9"/>
<feature type="transmembrane region" description="Helical" evidence="2">
    <location>
        <begin position="172"/>
        <end position="193"/>
    </location>
</feature>
<evidence type="ECO:0000256" key="1">
    <source>
        <dbReference type="SAM" id="MobiDB-lite"/>
    </source>
</evidence>